<organism evidence="2 3">
    <name type="scientific">Phnomibacter ginsenosidimutans</name>
    <dbReference type="NCBI Taxonomy" id="2676868"/>
    <lineage>
        <taxon>Bacteria</taxon>
        <taxon>Pseudomonadati</taxon>
        <taxon>Bacteroidota</taxon>
        <taxon>Chitinophagia</taxon>
        <taxon>Chitinophagales</taxon>
        <taxon>Chitinophagaceae</taxon>
        <taxon>Phnomibacter</taxon>
    </lineage>
</organism>
<dbReference type="SUPFAM" id="SSF51735">
    <property type="entry name" value="NAD(P)-binding Rossmann-fold domains"/>
    <property type="match status" value="1"/>
</dbReference>
<dbReference type="PANTHER" id="PTHR42879:SF6">
    <property type="entry name" value="NADPH-DEPENDENT REDUCTASE BACG"/>
    <property type="match status" value="1"/>
</dbReference>
<reference evidence="2 3" key="1">
    <citation type="submission" date="2019-11" db="EMBL/GenBank/DDBJ databases">
        <authorList>
            <person name="Im W.T."/>
        </authorList>
    </citation>
    <scope>NUCLEOTIDE SEQUENCE [LARGE SCALE GENOMIC DNA]</scope>
    <source>
        <strain evidence="2 3">SB-02</strain>
    </source>
</reference>
<dbReference type="Pfam" id="PF13561">
    <property type="entry name" value="adh_short_C2"/>
    <property type="match status" value="1"/>
</dbReference>
<dbReference type="EMBL" id="CP046566">
    <property type="protein sequence ID" value="QGW27057.1"/>
    <property type="molecule type" value="Genomic_DNA"/>
</dbReference>
<dbReference type="RefSeq" id="WP_157476423.1">
    <property type="nucleotide sequence ID" value="NZ_CP046566.1"/>
</dbReference>
<proteinExistence type="inferred from homology"/>
<accession>A0A6I6G4P8</accession>
<dbReference type="InterPro" id="IPR036291">
    <property type="entry name" value="NAD(P)-bd_dom_sf"/>
</dbReference>
<dbReference type="PRINTS" id="PR00081">
    <property type="entry name" value="GDHRDH"/>
</dbReference>
<sequence length="256" mass="27040">MDLQISQQHFLVCGASGGFGKAIAETLLQEGAQVTAVARSADKLQALQTAYPKQVKTVVADVTSEEGLQIITTAIQQPLHGMLLNAGGPPAMSALEATLPDWDNAYASVLRWKIALLKALLPAMQAQQYGRIVSIESVSVKQPVENLVLSNAIRMAVVGYLKTLSQEVAGQGITINIMAPGYHATDAMNRLFDKKAVVAGISREDAAAAMAQQIPVGRLGTATEFASLAAWLFSPHSGFVTGQTFAIEGGLYKGSM</sequence>
<protein>
    <submittedName>
        <fullName evidence="2">SDR family oxidoreductase</fullName>
    </submittedName>
</protein>
<dbReference type="Proteomes" id="UP000426027">
    <property type="component" value="Chromosome"/>
</dbReference>
<keyword evidence="3" id="KW-1185">Reference proteome</keyword>
<dbReference type="Gene3D" id="3.40.50.720">
    <property type="entry name" value="NAD(P)-binding Rossmann-like Domain"/>
    <property type="match status" value="1"/>
</dbReference>
<dbReference type="InterPro" id="IPR050259">
    <property type="entry name" value="SDR"/>
</dbReference>
<gene>
    <name evidence="2" type="ORF">GLV81_02105</name>
</gene>
<evidence type="ECO:0000256" key="1">
    <source>
        <dbReference type="ARBA" id="ARBA00006484"/>
    </source>
</evidence>
<dbReference type="KEGG" id="fls:GLV81_02105"/>
<dbReference type="InterPro" id="IPR002347">
    <property type="entry name" value="SDR_fam"/>
</dbReference>
<evidence type="ECO:0000313" key="2">
    <source>
        <dbReference type="EMBL" id="QGW27057.1"/>
    </source>
</evidence>
<name>A0A6I6G4P8_9BACT</name>
<evidence type="ECO:0000313" key="3">
    <source>
        <dbReference type="Proteomes" id="UP000426027"/>
    </source>
</evidence>
<dbReference type="PANTHER" id="PTHR42879">
    <property type="entry name" value="3-OXOACYL-(ACYL-CARRIER-PROTEIN) REDUCTASE"/>
    <property type="match status" value="1"/>
</dbReference>
<comment type="similarity">
    <text evidence="1">Belongs to the short-chain dehydrogenases/reductases (SDR) family.</text>
</comment>
<dbReference type="AlphaFoldDB" id="A0A6I6G4P8"/>